<keyword evidence="2" id="KW-1185">Reference proteome</keyword>
<proteinExistence type="predicted"/>
<dbReference type="RefSeq" id="WP_344948730.1">
    <property type="nucleotide sequence ID" value="NZ_BAAAZG010000022.1"/>
</dbReference>
<gene>
    <name evidence="1" type="ORF">GCM10022214_37160</name>
</gene>
<sequence length="67" mass="7247">MALLEIKFWDVGDFNPGTKSAEGRCTWGGSSCSNKPEFTVTDRTGANLGACGEHVLTYIRDRLTHGA</sequence>
<accession>A0ABP7VXA6</accession>
<evidence type="ECO:0000313" key="2">
    <source>
        <dbReference type="Proteomes" id="UP001500683"/>
    </source>
</evidence>
<comment type="caution">
    <text evidence="1">The sequence shown here is derived from an EMBL/GenBank/DDBJ whole genome shotgun (WGS) entry which is preliminary data.</text>
</comment>
<name>A0ABP7VXA6_9ACTN</name>
<evidence type="ECO:0000313" key="1">
    <source>
        <dbReference type="EMBL" id="GAA4076398.1"/>
    </source>
</evidence>
<dbReference type="Proteomes" id="UP001500683">
    <property type="component" value="Unassembled WGS sequence"/>
</dbReference>
<dbReference type="EMBL" id="BAAAZG010000022">
    <property type="protein sequence ID" value="GAA4076398.1"/>
    <property type="molecule type" value="Genomic_DNA"/>
</dbReference>
<organism evidence="1 2">
    <name type="scientific">Actinomadura miaoliensis</name>
    <dbReference type="NCBI Taxonomy" id="430685"/>
    <lineage>
        <taxon>Bacteria</taxon>
        <taxon>Bacillati</taxon>
        <taxon>Actinomycetota</taxon>
        <taxon>Actinomycetes</taxon>
        <taxon>Streptosporangiales</taxon>
        <taxon>Thermomonosporaceae</taxon>
        <taxon>Actinomadura</taxon>
    </lineage>
</organism>
<protein>
    <submittedName>
        <fullName evidence="1">Uncharacterized protein</fullName>
    </submittedName>
</protein>
<reference evidence="2" key="1">
    <citation type="journal article" date="2019" name="Int. J. Syst. Evol. Microbiol.">
        <title>The Global Catalogue of Microorganisms (GCM) 10K type strain sequencing project: providing services to taxonomists for standard genome sequencing and annotation.</title>
        <authorList>
            <consortium name="The Broad Institute Genomics Platform"/>
            <consortium name="The Broad Institute Genome Sequencing Center for Infectious Disease"/>
            <person name="Wu L."/>
            <person name="Ma J."/>
        </authorList>
    </citation>
    <scope>NUCLEOTIDE SEQUENCE [LARGE SCALE GENOMIC DNA]</scope>
    <source>
        <strain evidence="2">JCM 16702</strain>
    </source>
</reference>